<evidence type="ECO:0000313" key="1">
    <source>
        <dbReference type="EMBL" id="KPI95179.1"/>
    </source>
</evidence>
<organism evidence="1 2">
    <name type="scientific">Papilio xuthus</name>
    <name type="common">Asian swallowtail butterfly</name>
    <dbReference type="NCBI Taxonomy" id="66420"/>
    <lineage>
        <taxon>Eukaryota</taxon>
        <taxon>Metazoa</taxon>
        <taxon>Ecdysozoa</taxon>
        <taxon>Arthropoda</taxon>
        <taxon>Hexapoda</taxon>
        <taxon>Insecta</taxon>
        <taxon>Pterygota</taxon>
        <taxon>Neoptera</taxon>
        <taxon>Endopterygota</taxon>
        <taxon>Lepidoptera</taxon>
        <taxon>Glossata</taxon>
        <taxon>Ditrysia</taxon>
        <taxon>Papilionoidea</taxon>
        <taxon>Papilionidae</taxon>
        <taxon>Papilioninae</taxon>
        <taxon>Papilio</taxon>
    </lineage>
</organism>
<accession>A0A194PR04</accession>
<protein>
    <submittedName>
        <fullName evidence="1">Uncharacterized protein</fullName>
    </submittedName>
</protein>
<keyword evidence="2" id="KW-1185">Reference proteome</keyword>
<proteinExistence type="predicted"/>
<sequence length="70" mass="7960">MSIYACNIRQLKLFTTSVRMYGFEKFPDALDLSTCREMAFIGINVAAYTTTASVDNIVEQWHLLKLPAKL</sequence>
<name>A0A194PR04_PAPXU</name>
<gene>
    <name evidence="1" type="ORF">RR46_12183</name>
</gene>
<reference evidence="1 2" key="1">
    <citation type="journal article" date="2015" name="Nat. Commun.">
        <title>Outbred genome sequencing and CRISPR/Cas9 gene editing in butterflies.</title>
        <authorList>
            <person name="Li X."/>
            <person name="Fan D."/>
            <person name="Zhang W."/>
            <person name="Liu G."/>
            <person name="Zhang L."/>
            <person name="Zhao L."/>
            <person name="Fang X."/>
            <person name="Chen L."/>
            <person name="Dong Y."/>
            <person name="Chen Y."/>
            <person name="Ding Y."/>
            <person name="Zhao R."/>
            <person name="Feng M."/>
            <person name="Zhu Y."/>
            <person name="Feng Y."/>
            <person name="Jiang X."/>
            <person name="Zhu D."/>
            <person name="Xiang H."/>
            <person name="Feng X."/>
            <person name="Li S."/>
            <person name="Wang J."/>
            <person name="Zhang G."/>
            <person name="Kronforst M.R."/>
            <person name="Wang W."/>
        </authorList>
    </citation>
    <scope>NUCLEOTIDE SEQUENCE [LARGE SCALE GENOMIC DNA]</scope>
    <source>
        <strain evidence="1">Ya'a_city_454_Px</strain>
        <tissue evidence="1">Whole body</tissue>
    </source>
</reference>
<dbReference type="Proteomes" id="UP000053268">
    <property type="component" value="Unassembled WGS sequence"/>
</dbReference>
<evidence type="ECO:0000313" key="2">
    <source>
        <dbReference type="Proteomes" id="UP000053268"/>
    </source>
</evidence>
<dbReference type="EMBL" id="KQ459597">
    <property type="protein sequence ID" value="KPI95179.1"/>
    <property type="molecule type" value="Genomic_DNA"/>
</dbReference>
<dbReference type="AlphaFoldDB" id="A0A194PR04"/>